<dbReference type="InterPro" id="IPR026444">
    <property type="entry name" value="Secre_tail"/>
</dbReference>
<dbReference type="NCBIfam" id="TIGR04183">
    <property type="entry name" value="Por_Secre_tail"/>
    <property type="match status" value="1"/>
</dbReference>
<sequence>MYWRSLTLSDTSTGGTWSITDTTIATISSTGVVTGISTGSVFARYSIFNSCGGVTIGTPITVNPLPVAGTISGAATLCAGSAVSLSETVSGGVWSVSATGASSVNTAGVVTGIVAGADTIYYTVNTSCGTAVASFPFTVNPLPVAGAISGASSACVGTSVSLSGSVMGGSWSCNLPGIATITSSGVVTALAAGAAIISYTVTNSCGTAYDTAIFTVNPLPVAGAISGPGVVCEGSNISLTTTATGGTGAWSSGVVSIATVSGSGTVYGVLAGTVSISYTVTGICGVNSSSTAITVNPLPIAGSISGLSTVCAGNLISLTDAASGGVWSSTNTLVATIGSTGVVTGVNIGTTTISYTVTNSCGTIAATMPLIVITIPSPGTITGGTVVCEGANITLSTTATGGTWISTATGIATIGSSGMITGVAAGSTIISYTVSNACGSAADTAMVTVNPLPMAGSISGPSAVCIGGTISFLATGTGGVWSSSNTSIATVNSTGVVFAMAVGAINISYTVTNSCGVAAVGMPVTVNSLPAAGTITGPITVCVGASISLADAVPGGVWSSSVPGVASISPSGLVTGIATGNAIISYTVATSCGVAAATKLITVITTLPVGPITGSVSVCQGSTITLADTSAGGLWSSTSAGIAIVNSSGVVSGIAGGSATISYTLSNVCGSSASTILVTITPLPVGGILSGSGSVCTGSLITLTPSVSGGVWCSSVPSVGSVNSSGVVSNLTAGTTIITYTVTNSCGTATATRTITVNAPPTVSPITGGSTVCVGSLLTLSDAIPGGVWSSYAPLVATVNASGVVTAITTGSTIIFYVLSNSCGSTSASMIVTVTALPAPGTISGNSTVCTGTMATLTNSVTGGSWSVSPSTTAVISSGGIVAGITSGSAIVSYTVSNVCGSISDTMMLTVAEPPVADTLGSSSALCLGASLTIPVTTSGTWFSANGFTTITSTGVVTGIAPGMDTIIYVVSNMCGSDTSSTEMHIYTSVECDSVLAVGGSLPFSGELTIYPNPNNGRFVLSLPSINSPAKIIVSDVYGRVVSRKYVAPGFNKDVLFEPCDLAPGIYLVRTFVGKSIYENKITIW</sequence>
<gene>
    <name evidence="1" type="ORF">CJD36_001935</name>
</gene>
<evidence type="ECO:0000313" key="2">
    <source>
        <dbReference type="Proteomes" id="UP000239872"/>
    </source>
</evidence>
<evidence type="ECO:0008006" key="3">
    <source>
        <dbReference type="Google" id="ProtNLM"/>
    </source>
</evidence>
<dbReference type="EMBL" id="PPSL01000001">
    <property type="protein sequence ID" value="PQJ12533.1"/>
    <property type="molecule type" value="Genomic_DNA"/>
</dbReference>
<reference evidence="1 2" key="1">
    <citation type="submission" date="2018-01" db="EMBL/GenBank/DDBJ databases">
        <title>A novel member of the phylum Bacteroidetes isolated from glacier ice.</title>
        <authorList>
            <person name="Liu Q."/>
            <person name="Xin Y.-H."/>
        </authorList>
    </citation>
    <scope>NUCLEOTIDE SEQUENCE [LARGE SCALE GENOMIC DNA]</scope>
    <source>
        <strain evidence="1 2">RB1R16</strain>
    </source>
</reference>
<keyword evidence="2" id="KW-1185">Reference proteome</keyword>
<dbReference type="SUPFAM" id="SSF49373">
    <property type="entry name" value="Invasin/intimin cell-adhesion fragments"/>
    <property type="match status" value="3"/>
</dbReference>
<dbReference type="Gene3D" id="2.60.40.1080">
    <property type="match status" value="4"/>
</dbReference>
<dbReference type="AlphaFoldDB" id="A0A2S7T001"/>
<dbReference type="OrthoDB" id="7794186at2"/>
<evidence type="ECO:0000313" key="1">
    <source>
        <dbReference type="EMBL" id="PQJ12533.1"/>
    </source>
</evidence>
<proteinExistence type="predicted"/>
<dbReference type="RefSeq" id="WP_105037416.1">
    <property type="nucleotide sequence ID" value="NZ_PPSL01000001.1"/>
</dbReference>
<accession>A0A2S7T001</accession>
<dbReference type="Proteomes" id="UP000239872">
    <property type="component" value="Unassembled WGS sequence"/>
</dbReference>
<dbReference type="InterPro" id="IPR008964">
    <property type="entry name" value="Invasin/intimin_cell_adhesion"/>
</dbReference>
<name>A0A2S7T001_9BACT</name>
<protein>
    <recommendedName>
        <fullName evidence="3">Secretion system C-terminal sorting domain-containing protein</fullName>
    </recommendedName>
</protein>
<comment type="caution">
    <text evidence="1">The sequence shown here is derived from an EMBL/GenBank/DDBJ whole genome shotgun (WGS) entry which is preliminary data.</text>
</comment>
<organism evidence="1 2">
    <name type="scientific">Flavipsychrobacter stenotrophus</name>
    <dbReference type="NCBI Taxonomy" id="2077091"/>
    <lineage>
        <taxon>Bacteria</taxon>
        <taxon>Pseudomonadati</taxon>
        <taxon>Bacteroidota</taxon>
        <taxon>Chitinophagia</taxon>
        <taxon>Chitinophagales</taxon>
        <taxon>Chitinophagaceae</taxon>
        <taxon>Flavipsychrobacter</taxon>
    </lineage>
</organism>